<dbReference type="GO" id="GO:0016787">
    <property type="term" value="F:hydrolase activity"/>
    <property type="evidence" value="ECO:0007669"/>
    <property type="project" value="UniProtKB-KW"/>
</dbReference>
<dbReference type="InterPro" id="IPR000073">
    <property type="entry name" value="AB_hydrolase_1"/>
</dbReference>
<dbReference type="Proteomes" id="UP000480122">
    <property type="component" value="Unassembled WGS sequence"/>
</dbReference>
<dbReference type="InterPro" id="IPR029058">
    <property type="entry name" value="AB_hydrolase_fold"/>
</dbReference>
<dbReference type="AlphaFoldDB" id="A0A7C9LHH2"/>
<organism evidence="2 3">
    <name type="scientific">Agromyces luteolus</name>
    <dbReference type="NCBI Taxonomy" id="88373"/>
    <lineage>
        <taxon>Bacteria</taxon>
        <taxon>Bacillati</taxon>
        <taxon>Actinomycetota</taxon>
        <taxon>Actinomycetes</taxon>
        <taxon>Micrococcales</taxon>
        <taxon>Microbacteriaceae</taxon>
        <taxon>Agromyces</taxon>
    </lineage>
</organism>
<dbReference type="Pfam" id="PF12697">
    <property type="entry name" value="Abhydrolase_6"/>
    <property type="match status" value="1"/>
</dbReference>
<protein>
    <submittedName>
        <fullName evidence="2">Alpha/beta fold hydrolase</fullName>
    </submittedName>
</protein>
<evidence type="ECO:0000259" key="1">
    <source>
        <dbReference type="Pfam" id="PF12697"/>
    </source>
</evidence>
<feature type="domain" description="AB hydrolase-1" evidence="1">
    <location>
        <begin position="85"/>
        <end position="286"/>
    </location>
</feature>
<keyword evidence="2" id="KW-0378">Hydrolase</keyword>
<name>A0A7C9LHH2_9MICO</name>
<comment type="caution">
    <text evidence="2">The sequence shown here is derived from an EMBL/GenBank/DDBJ whole genome shotgun (WGS) entry which is preliminary data.</text>
</comment>
<dbReference type="Gene3D" id="3.40.50.1820">
    <property type="entry name" value="alpha/beta hydrolase"/>
    <property type="match status" value="1"/>
</dbReference>
<sequence length="298" mass="31975">MNPTARKLCLAASMIASRLRIDEVVTAMYSRVQFSQIVLISTDWDRLMDATLDRAGQRIHYRVDGTGPRVVWVDPALGSAAMRPLQPAIDRLADRFEVVTYDRRGRGRSRPGIDMSPAAEIEDLVALVTHLGGADVVIGFSSGGALVLHAATRLRTRIITLLEPAVDLEPDDSGLRERIEAAIGSGEPAAAVLTFYDATGVPPEIVDDLVASPAWDDLVRIAPTLLVDLDLALVDADALAPDRAPIHLIVSDGSPEEITSMSDELAQRVGAALWREPGGWHGVDADALAARLDALLAE</sequence>
<dbReference type="OrthoDB" id="63519at2"/>
<evidence type="ECO:0000313" key="2">
    <source>
        <dbReference type="EMBL" id="MUN07274.1"/>
    </source>
</evidence>
<evidence type="ECO:0000313" key="3">
    <source>
        <dbReference type="Proteomes" id="UP000480122"/>
    </source>
</evidence>
<dbReference type="RefSeq" id="WP_155842185.1">
    <property type="nucleotide sequence ID" value="NZ_BAAAIA010000002.1"/>
</dbReference>
<dbReference type="SUPFAM" id="SSF53474">
    <property type="entry name" value="alpha/beta-Hydrolases"/>
    <property type="match status" value="1"/>
</dbReference>
<gene>
    <name evidence="2" type="ORF">GLX25_09105</name>
</gene>
<accession>A0A7C9LHH2</accession>
<reference evidence="2 3" key="1">
    <citation type="submission" date="2019-11" db="EMBL/GenBank/DDBJ databases">
        <title>Agromyces kandeliae sp. nov., isolated from mangrove soil.</title>
        <authorList>
            <person name="Wang R."/>
        </authorList>
    </citation>
    <scope>NUCLEOTIDE SEQUENCE [LARGE SCALE GENOMIC DNA]</scope>
    <source>
        <strain evidence="2 3">JCM 11431</strain>
    </source>
</reference>
<dbReference type="EMBL" id="WODA01000017">
    <property type="protein sequence ID" value="MUN07274.1"/>
    <property type="molecule type" value="Genomic_DNA"/>
</dbReference>
<keyword evidence="3" id="KW-1185">Reference proteome</keyword>
<proteinExistence type="predicted"/>